<name>A0A0N1IIX2_PAPMA</name>
<organism evidence="2 3">
    <name type="scientific">Papilio machaon</name>
    <name type="common">Old World swallowtail butterfly</name>
    <dbReference type="NCBI Taxonomy" id="76193"/>
    <lineage>
        <taxon>Eukaryota</taxon>
        <taxon>Metazoa</taxon>
        <taxon>Ecdysozoa</taxon>
        <taxon>Arthropoda</taxon>
        <taxon>Hexapoda</taxon>
        <taxon>Insecta</taxon>
        <taxon>Pterygota</taxon>
        <taxon>Neoptera</taxon>
        <taxon>Endopterygota</taxon>
        <taxon>Lepidoptera</taxon>
        <taxon>Glossata</taxon>
        <taxon>Ditrysia</taxon>
        <taxon>Papilionoidea</taxon>
        <taxon>Papilionidae</taxon>
        <taxon>Papilioninae</taxon>
        <taxon>Papilio</taxon>
    </lineage>
</organism>
<feature type="compositionally biased region" description="Basic and acidic residues" evidence="1">
    <location>
        <begin position="10"/>
        <end position="27"/>
    </location>
</feature>
<keyword evidence="3" id="KW-1185">Reference proteome</keyword>
<evidence type="ECO:0000313" key="2">
    <source>
        <dbReference type="EMBL" id="KPJ17871.1"/>
    </source>
</evidence>
<dbReference type="AlphaFoldDB" id="A0A0N1IIX2"/>
<dbReference type="InParanoid" id="A0A0N1IIX2"/>
<gene>
    <name evidence="2" type="ORF">RR48_04012</name>
</gene>
<protein>
    <submittedName>
        <fullName evidence="2">Uncharacterized protein</fullName>
    </submittedName>
</protein>
<proteinExistence type="predicted"/>
<evidence type="ECO:0000313" key="3">
    <source>
        <dbReference type="Proteomes" id="UP000053240"/>
    </source>
</evidence>
<reference evidence="2 3" key="1">
    <citation type="journal article" date="2015" name="Nat. Commun.">
        <title>Outbred genome sequencing and CRISPR/Cas9 gene editing in butterflies.</title>
        <authorList>
            <person name="Li X."/>
            <person name="Fan D."/>
            <person name="Zhang W."/>
            <person name="Liu G."/>
            <person name="Zhang L."/>
            <person name="Zhao L."/>
            <person name="Fang X."/>
            <person name="Chen L."/>
            <person name="Dong Y."/>
            <person name="Chen Y."/>
            <person name="Ding Y."/>
            <person name="Zhao R."/>
            <person name="Feng M."/>
            <person name="Zhu Y."/>
            <person name="Feng Y."/>
            <person name="Jiang X."/>
            <person name="Zhu D."/>
            <person name="Xiang H."/>
            <person name="Feng X."/>
            <person name="Li S."/>
            <person name="Wang J."/>
            <person name="Zhang G."/>
            <person name="Kronforst M.R."/>
            <person name="Wang W."/>
        </authorList>
    </citation>
    <scope>NUCLEOTIDE SEQUENCE [LARGE SCALE GENOMIC DNA]</scope>
    <source>
        <strain evidence="2">Ya'a_city_454_Pm</strain>
        <tissue evidence="2">Whole body</tissue>
    </source>
</reference>
<feature type="region of interest" description="Disordered" evidence="1">
    <location>
        <begin position="1"/>
        <end position="27"/>
    </location>
</feature>
<evidence type="ECO:0000256" key="1">
    <source>
        <dbReference type="SAM" id="MobiDB-lite"/>
    </source>
</evidence>
<sequence>MSRPLPGGGRDARCGEGGEGREREKEDALDIHKAEYWCATATRGVPEGANFTEVLSATGKRQANTSPD</sequence>
<dbReference type="EMBL" id="KQ460077">
    <property type="protein sequence ID" value="KPJ17871.1"/>
    <property type="molecule type" value="Genomic_DNA"/>
</dbReference>
<accession>A0A0N1IIX2</accession>
<dbReference type="Proteomes" id="UP000053240">
    <property type="component" value="Unassembled WGS sequence"/>
</dbReference>